<sequence length="114" mass="13998">MIKERDFYENFEPNDEIDYTEYNTDYNALDEYIVVKLIYENEEIIKIWPEMKYFIDLINEILEYYVESCLFDNESPNKEDLLDIVIHYYCHLNERYGIYSGVVYKLIILKDVNF</sequence>
<accession>A0A481YNF9</accession>
<protein>
    <submittedName>
        <fullName evidence="1">Uncharacterized protein</fullName>
    </submittedName>
</protein>
<reference evidence="1" key="1">
    <citation type="journal article" date="2019" name="MBio">
        <title>Virus Genomes from Deep Sea Sediments Expand the Ocean Megavirome and Support Independent Origins of Viral Gigantism.</title>
        <authorList>
            <person name="Backstrom D."/>
            <person name="Yutin N."/>
            <person name="Jorgensen S.L."/>
            <person name="Dharamshi J."/>
            <person name="Homa F."/>
            <person name="Zaremba-Niedwiedzka K."/>
            <person name="Spang A."/>
            <person name="Wolf Y.I."/>
            <person name="Koonin E.V."/>
            <person name="Ettema T.J."/>
        </authorList>
    </citation>
    <scope>NUCLEOTIDE SEQUENCE</scope>
</reference>
<gene>
    <name evidence="1" type="ORF">LCDPAC02_00720</name>
</gene>
<name>A0A481YNF9_9VIRU</name>
<evidence type="ECO:0000313" key="1">
    <source>
        <dbReference type="EMBL" id="QBK84873.1"/>
    </source>
</evidence>
<dbReference type="EMBL" id="MK500299">
    <property type="protein sequence ID" value="QBK84873.1"/>
    <property type="molecule type" value="Genomic_DNA"/>
</dbReference>
<organism evidence="1">
    <name type="scientific">Pithovirus LCDPAC02</name>
    <dbReference type="NCBI Taxonomy" id="2506601"/>
    <lineage>
        <taxon>Viruses</taxon>
        <taxon>Pithoviruses</taxon>
    </lineage>
</organism>
<proteinExistence type="predicted"/>